<sequence length="125" mass="13738">MNLNRQNPCFSPPCLASDDMAEQSSWTLQEMEAQLPSGLEGMCRQVLSTMQEALQAERPDLLELLRTRLLPVLVACLEPLTVQELAWTGCEGDIGKVEQLVGLLADLFPCPAGGADQQERVAPYH</sequence>
<protein>
    <submittedName>
        <fullName evidence="1">Uncharacterized protein</fullName>
    </submittedName>
</protein>
<proteinExistence type="predicted"/>
<keyword evidence="2" id="KW-1185">Reference proteome</keyword>
<dbReference type="EMBL" id="BLLF01002069">
    <property type="protein sequence ID" value="GFH22570.1"/>
    <property type="molecule type" value="Genomic_DNA"/>
</dbReference>
<feature type="non-terminal residue" evidence="1">
    <location>
        <position position="1"/>
    </location>
</feature>
<feature type="non-terminal residue" evidence="1">
    <location>
        <position position="125"/>
    </location>
</feature>
<gene>
    <name evidence="1" type="ORF">HaLaN_20051</name>
</gene>
<accession>A0A699ZN32</accession>
<dbReference type="Proteomes" id="UP000485058">
    <property type="component" value="Unassembled WGS sequence"/>
</dbReference>
<name>A0A699ZN32_HAELA</name>
<dbReference type="AlphaFoldDB" id="A0A699ZN32"/>
<evidence type="ECO:0000313" key="2">
    <source>
        <dbReference type="Proteomes" id="UP000485058"/>
    </source>
</evidence>
<evidence type="ECO:0000313" key="1">
    <source>
        <dbReference type="EMBL" id="GFH22570.1"/>
    </source>
</evidence>
<organism evidence="1 2">
    <name type="scientific">Haematococcus lacustris</name>
    <name type="common">Green alga</name>
    <name type="synonym">Haematococcus pluvialis</name>
    <dbReference type="NCBI Taxonomy" id="44745"/>
    <lineage>
        <taxon>Eukaryota</taxon>
        <taxon>Viridiplantae</taxon>
        <taxon>Chlorophyta</taxon>
        <taxon>core chlorophytes</taxon>
        <taxon>Chlorophyceae</taxon>
        <taxon>CS clade</taxon>
        <taxon>Chlamydomonadales</taxon>
        <taxon>Haematococcaceae</taxon>
        <taxon>Haematococcus</taxon>
    </lineage>
</organism>
<comment type="caution">
    <text evidence="1">The sequence shown here is derived from an EMBL/GenBank/DDBJ whole genome shotgun (WGS) entry which is preliminary data.</text>
</comment>
<reference evidence="1 2" key="1">
    <citation type="submission" date="2020-02" db="EMBL/GenBank/DDBJ databases">
        <title>Draft genome sequence of Haematococcus lacustris strain NIES-144.</title>
        <authorList>
            <person name="Morimoto D."/>
            <person name="Nakagawa S."/>
            <person name="Yoshida T."/>
            <person name="Sawayama S."/>
        </authorList>
    </citation>
    <scope>NUCLEOTIDE SEQUENCE [LARGE SCALE GENOMIC DNA]</scope>
    <source>
        <strain evidence="1 2">NIES-144</strain>
    </source>
</reference>